<dbReference type="EMBL" id="KV751086">
    <property type="protein sequence ID" value="OCL01736.1"/>
    <property type="molecule type" value="Genomic_DNA"/>
</dbReference>
<evidence type="ECO:0000313" key="2">
    <source>
        <dbReference type="EMBL" id="OCL01736.1"/>
    </source>
</evidence>
<evidence type="ECO:0008006" key="4">
    <source>
        <dbReference type="Google" id="ProtNLM"/>
    </source>
</evidence>
<reference evidence="2 3" key="1">
    <citation type="journal article" date="2016" name="Nat. Commun.">
        <title>Ectomycorrhizal ecology is imprinted in the genome of the dominant symbiotic fungus Cenococcum geophilum.</title>
        <authorList>
            <consortium name="DOE Joint Genome Institute"/>
            <person name="Peter M."/>
            <person name="Kohler A."/>
            <person name="Ohm R.A."/>
            <person name="Kuo A."/>
            <person name="Krutzmann J."/>
            <person name="Morin E."/>
            <person name="Arend M."/>
            <person name="Barry K.W."/>
            <person name="Binder M."/>
            <person name="Choi C."/>
            <person name="Clum A."/>
            <person name="Copeland A."/>
            <person name="Grisel N."/>
            <person name="Haridas S."/>
            <person name="Kipfer T."/>
            <person name="LaButti K."/>
            <person name="Lindquist E."/>
            <person name="Lipzen A."/>
            <person name="Maire R."/>
            <person name="Meier B."/>
            <person name="Mihaltcheva S."/>
            <person name="Molinier V."/>
            <person name="Murat C."/>
            <person name="Poggeler S."/>
            <person name="Quandt C.A."/>
            <person name="Sperisen C."/>
            <person name="Tritt A."/>
            <person name="Tisserant E."/>
            <person name="Crous P.W."/>
            <person name="Henrissat B."/>
            <person name="Nehls U."/>
            <person name="Egli S."/>
            <person name="Spatafora J.W."/>
            <person name="Grigoriev I.V."/>
            <person name="Martin F.M."/>
        </authorList>
    </citation>
    <scope>NUCLEOTIDE SEQUENCE [LARGE SCALE GENOMIC DNA]</scope>
    <source>
        <strain evidence="2 3">CBS 207.34</strain>
    </source>
</reference>
<dbReference type="OrthoDB" id="4738706at2759"/>
<organism evidence="2 3">
    <name type="scientific">Glonium stellatum</name>
    <dbReference type="NCBI Taxonomy" id="574774"/>
    <lineage>
        <taxon>Eukaryota</taxon>
        <taxon>Fungi</taxon>
        <taxon>Dikarya</taxon>
        <taxon>Ascomycota</taxon>
        <taxon>Pezizomycotina</taxon>
        <taxon>Dothideomycetes</taxon>
        <taxon>Pleosporomycetidae</taxon>
        <taxon>Gloniales</taxon>
        <taxon>Gloniaceae</taxon>
        <taxon>Glonium</taxon>
    </lineage>
</organism>
<dbReference type="PANTHER" id="PTHR38166">
    <property type="entry name" value="C2H2-TYPE DOMAIN-CONTAINING PROTEIN-RELATED"/>
    <property type="match status" value="1"/>
</dbReference>
<dbReference type="AlphaFoldDB" id="A0A8E2ENG8"/>
<feature type="region of interest" description="Disordered" evidence="1">
    <location>
        <begin position="47"/>
        <end position="69"/>
    </location>
</feature>
<dbReference type="Proteomes" id="UP000250140">
    <property type="component" value="Unassembled WGS sequence"/>
</dbReference>
<name>A0A8E2ENG8_9PEZI</name>
<accession>A0A8E2ENG8</accession>
<protein>
    <recommendedName>
        <fullName evidence="4">C2H2-type domain-containing protein</fullName>
    </recommendedName>
</protein>
<proteinExistence type="predicted"/>
<sequence>RAREHLYRRHALPIECPRCCKSFGSEEDCREHLQALEACEIRKQTRREGFNKDQETKLRSKRRSPMPLTEEEKWKAIWRTLFPSEAKDDIPSPCRSIS</sequence>
<gene>
    <name evidence="2" type="ORF">AOQ84DRAFT_306122</name>
</gene>
<keyword evidence="3" id="KW-1185">Reference proteome</keyword>
<feature type="non-terminal residue" evidence="2">
    <location>
        <position position="1"/>
    </location>
</feature>
<evidence type="ECO:0000313" key="3">
    <source>
        <dbReference type="Proteomes" id="UP000250140"/>
    </source>
</evidence>
<evidence type="ECO:0000256" key="1">
    <source>
        <dbReference type="SAM" id="MobiDB-lite"/>
    </source>
</evidence>
<dbReference type="PANTHER" id="PTHR38166:SF1">
    <property type="entry name" value="C2H2-TYPE DOMAIN-CONTAINING PROTEIN"/>
    <property type="match status" value="1"/>
</dbReference>
<feature type="compositionally biased region" description="Basic and acidic residues" evidence="1">
    <location>
        <begin position="47"/>
        <end position="58"/>
    </location>
</feature>